<evidence type="ECO:0000256" key="2">
    <source>
        <dbReference type="ARBA" id="ARBA00005551"/>
    </source>
</evidence>
<dbReference type="Proteomes" id="UP001602245">
    <property type="component" value="Unassembled WGS sequence"/>
</dbReference>
<keyword evidence="12" id="KW-1185">Reference proteome</keyword>
<comment type="subcellular location">
    <subcellularLocation>
        <location evidence="1">Membrane</location>
        <topology evidence="1">Multi-pass membrane protein</topology>
    </subcellularLocation>
</comment>
<evidence type="ECO:0000256" key="6">
    <source>
        <dbReference type="ARBA" id="ARBA00022989"/>
    </source>
</evidence>
<feature type="domain" description="Cation/H+ exchanger transmembrane" evidence="10">
    <location>
        <begin position="17"/>
        <end position="371"/>
    </location>
</feature>
<evidence type="ECO:0000256" key="9">
    <source>
        <dbReference type="SAM" id="Phobius"/>
    </source>
</evidence>
<dbReference type="InterPro" id="IPR006153">
    <property type="entry name" value="Cation/H_exchanger_TM"/>
</dbReference>
<gene>
    <name evidence="11" type="ORF">ACFY35_44970</name>
</gene>
<feature type="transmembrane region" description="Helical" evidence="9">
    <location>
        <begin position="60"/>
        <end position="77"/>
    </location>
</feature>
<evidence type="ECO:0000256" key="4">
    <source>
        <dbReference type="ARBA" id="ARBA00022449"/>
    </source>
</evidence>
<evidence type="ECO:0000259" key="10">
    <source>
        <dbReference type="Pfam" id="PF00999"/>
    </source>
</evidence>
<evidence type="ECO:0000313" key="11">
    <source>
        <dbReference type="EMBL" id="MFF5296635.1"/>
    </source>
</evidence>
<comment type="caution">
    <text evidence="11">The sequence shown here is derived from an EMBL/GenBank/DDBJ whole genome shotgun (WGS) entry which is preliminary data.</text>
</comment>
<keyword evidence="6 9" id="KW-1133">Transmembrane helix</keyword>
<accession>A0ABW6WVN2</accession>
<comment type="similarity">
    <text evidence="2">Belongs to the monovalent cation:proton antiporter 2 (CPA2) transporter (TC 2.A.37) family.</text>
</comment>
<keyword evidence="7" id="KW-0406">Ion transport</keyword>
<keyword evidence="5 9" id="KW-0812">Transmembrane</keyword>
<evidence type="ECO:0000256" key="1">
    <source>
        <dbReference type="ARBA" id="ARBA00004141"/>
    </source>
</evidence>
<feature type="transmembrane region" description="Helical" evidence="9">
    <location>
        <begin position="359"/>
        <end position="380"/>
    </location>
</feature>
<feature type="transmembrane region" description="Helical" evidence="9">
    <location>
        <begin position="150"/>
        <end position="171"/>
    </location>
</feature>
<reference evidence="11 12" key="1">
    <citation type="submission" date="2024-10" db="EMBL/GenBank/DDBJ databases">
        <title>The Natural Products Discovery Center: Release of the First 8490 Sequenced Strains for Exploring Actinobacteria Biosynthetic Diversity.</title>
        <authorList>
            <person name="Kalkreuter E."/>
            <person name="Kautsar S.A."/>
            <person name="Yang D."/>
            <person name="Bader C.D."/>
            <person name="Teijaro C.N."/>
            <person name="Fluegel L."/>
            <person name="Davis C.M."/>
            <person name="Simpson J.R."/>
            <person name="Lauterbach L."/>
            <person name="Steele A.D."/>
            <person name="Gui C."/>
            <person name="Meng S."/>
            <person name="Li G."/>
            <person name="Viehrig K."/>
            <person name="Ye F."/>
            <person name="Su P."/>
            <person name="Kiefer A.F."/>
            <person name="Nichols A."/>
            <person name="Cepeda A.J."/>
            <person name="Yan W."/>
            <person name="Fan B."/>
            <person name="Jiang Y."/>
            <person name="Adhikari A."/>
            <person name="Zheng C.-J."/>
            <person name="Schuster L."/>
            <person name="Cowan T.M."/>
            <person name="Smanski M.J."/>
            <person name="Chevrette M.G."/>
            <person name="De Carvalho L.P.S."/>
            <person name="Shen B."/>
        </authorList>
    </citation>
    <scope>NUCLEOTIDE SEQUENCE [LARGE SCALE GENOMIC DNA]</scope>
    <source>
        <strain evidence="11 12">NPDC000087</strain>
    </source>
</reference>
<evidence type="ECO:0000256" key="7">
    <source>
        <dbReference type="ARBA" id="ARBA00023065"/>
    </source>
</evidence>
<feature type="transmembrane region" description="Helical" evidence="9">
    <location>
        <begin position="118"/>
        <end position="138"/>
    </location>
</feature>
<evidence type="ECO:0000256" key="5">
    <source>
        <dbReference type="ARBA" id="ARBA00022692"/>
    </source>
</evidence>
<dbReference type="PANTHER" id="PTHR43562">
    <property type="entry name" value="NAPA-TYPE SODIUM/HYDROGEN ANTIPORTER"/>
    <property type="match status" value="1"/>
</dbReference>
<feature type="transmembrane region" description="Helical" evidence="9">
    <location>
        <begin position="330"/>
        <end position="347"/>
    </location>
</feature>
<dbReference type="Pfam" id="PF00999">
    <property type="entry name" value="Na_H_Exchanger"/>
    <property type="match status" value="1"/>
</dbReference>
<feature type="transmembrane region" description="Helical" evidence="9">
    <location>
        <begin position="37"/>
        <end position="54"/>
    </location>
</feature>
<evidence type="ECO:0000256" key="3">
    <source>
        <dbReference type="ARBA" id="ARBA00022448"/>
    </source>
</evidence>
<evidence type="ECO:0000313" key="12">
    <source>
        <dbReference type="Proteomes" id="UP001602245"/>
    </source>
</evidence>
<sequence length="398" mass="41157">MADDLSLGLSSLFVVAVVAALAPVAVGLFARLRVPQVVFLIVGGVVIGPDVLGLADPASIGLLSNVGLGFLFLLAGYELELHLFRERPGVLALAGWFVTVALACGVVGLLAAGGLVHAFVPVALGLTTTALGTLLPILRDNDMLGGRLGPYVLATGAVGEFLPVVAIAIFLGANGKFLGLISLLAVGVLALALTLAPRLARGRIRQILDEGEHATAQTTLRWTLVLLLLLLVVADRFGLDVVLGAFLAGVVLRRWAPGDVHALEEKLDAVGYGFFIPVFFVASGMALDLDSIISAPGRLAMFFVLLLVIRGLPTLLLYRTALTFSERVELGFLAATALPLLVALSEIGLANGSMLPENAAALVGAGVLSVLAFPAAAVAIDRRRARSRPAVDAGADPP</sequence>
<dbReference type="EMBL" id="JBIAZU010000008">
    <property type="protein sequence ID" value="MFF5296635.1"/>
    <property type="molecule type" value="Genomic_DNA"/>
</dbReference>
<dbReference type="RefSeq" id="WP_020514460.1">
    <property type="nucleotide sequence ID" value="NZ_JBIAZU010000008.1"/>
</dbReference>
<protein>
    <submittedName>
        <fullName evidence="11">Cation:proton antiporter</fullName>
    </submittedName>
</protein>
<dbReference type="Gene3D" id="1.20.1530.20">
    <property type="match status" value="1"/>
</dbReference>
<keyword evidence="3" id="KW-0813">Transport</keyword>
<organism evidence="11 12">
    <name type="scientific">Paractinoplanes globisporus</name>
    <dbReference type="NCBI Taxonomy" id="113565"/>
    <lineage>
        <taxon>Bacteria</taxon>
        <taxon>Bacillati</taxon>
        <taxon>Actinomycetota</taxon>
        <taxon>Actinomycetes</taxon>
        <taxon>Micromonosporales</taxon>
        <taxon>Micromonosporaceae</taxon>
        <taxon>Paractinoplanes</taxon>
    </lineage>
</organism>
<keyword evidence="4" id="KW-0050">Antiport</keyword>
<evidence type="ECO:0000256" key="8">
    <source>
        <dbReference type="ARBA" id="ARBA00023136"/>
    </source>
</evidence>
<feature type="transmembrane region" description="Helical" evidence="9">
    <location>
        <begin position="269"/>
        <end position="287"/>
    </location>
</feature>
<feature type="transmembrane region" description="Helical" evidence="9">
    <location>
        <begin position="177"/>
        <end position="197"/>
    </location>
</feature>
<proteinExistence type="inferred from homology"/>
<feature type="transmembrane region" description="Helical" evidence="9">
    <location>
        <begin position="89"/>
        <end position="112"/>
    </location>
</feature>
<dbReference type="InterPro" id="IPR038770">
    <property type="entry name" value="Na+/solute_symporter_sf"/>
</dbReference>
<feature type="transmembrane region" description="Helical" evidence="9">
    <location>
        <begin position="12"/>
        <end position="30"/>
    </location>
</feature>
<dbReference type="PANTHER" id="PTHR43562:SF1">
    <property type="entry name" value="NA(+)_H(+) ANTIPORTER YJBQ-RELATED"/>
    <property type="match status" value="1"/>
</dbReference>
<keyword evidence="8 9" id="KW-0472">Membrane</keyword>
<feature type="transmembrane region" description="Helical" evidence="9">
    <location>
        <begin position="299"/>
        <end position="318"/>
    </location>
</feature>
<name>A0ABW6WVN2_9ACTN</name>